<name>A0A3E5E020_9BACT</name>
<dbReference type="PROSITE" id="PS51257">
    <property type="entry name" value="PROKAR_LIPOPROTEIN"/>
    <property type="match status" value="1"/>
</dbReference>
<dbReference type="CDD" id="cd13121">
    <property type="entry name" value="BF2867_like_C"/>
    <property type="match status" value="1"/>
</dbReference>
<dbReference type="EMBL" id="QRVA01000041">
    <property type="protein sequence ID" value="RGS12107.1"/>
    <property type="molecule type" value="Genomic_DNA"/>
</dbReference>
<protein>
    <recommendedName>
        <fullName evidence="4">Fimbrillin family protein</fullName>
    </recommendedName>
</protein>
<accession>A0A3E5E020</accession>
<dbReference type="Gene3D" id="2.60.40.2630">
    <property type="match status" value="1"/>
</dbReference>
<sequence length="303" mass="34575">MKTIKQRISYAVMGLMAMGFTACTQNEDMAPTLKGQEINATFSVGGMQTRVNTLGDGKFWEDKDKLTVSIFTDYDPGSTTVLSFNSATNEWSRSGSFRWLNEYERHTILAVYPSDMDFGKENLQYDLQTDQSSEGNLKNADLITGYWHDIPRSYYVDIPMKHRMSLVTIVYHVGTADYPNMDISEPQVYSKHTSVYFNRDDRGQGQFVMITPTANPAWVQACKHDDGMFSAIVIPGSYIKDEVFLKFKIGDNNFNAKMKMPTDFEEGKRYTYKLDVGKDKVELTQISVDDLKGWDSNNEEELK</sequence>
<reference evidence="2 3" key="1">
    <citation type="submission" date="2018-08" db="EMBL/GenBank/DDBJ databases">
        <title>A genome reference for cultivated species of the human gut microbiota.</title>
        <authorList>
            <person name="Zou Y."/>
            <person name="Xue W."/>
            <person name="Luo G."/>
        </authorList>
    </citation>
    <scope>NUCLEOTIDE SEQUENCE [LARGE SCALE GENOMIC DNA]</scope>
    <source>
        <strain evidence="2 3">AF24-12</strain>
    </source>
</reference>
<keyword evidence="1" id="KW-0732">Signal</keyword>
<evidence type="ECO:0000313" key="3">
    <source>
        <dbReference type="Proteomes" id="UP000283872"/>
    </source>
</evidence>
<proteinExistence type="predicted"/>
<evidence type="ECO:0008006" key="4">
    <source>
        <dbReference type="Google" id="ProtNLM"/>
    </source>
</evidence>
<evidence type="ECO:0000313" key="2">
    <source>
        <dbReference type="EMBL" id="RGS12107.1"/>
    </source>
</evidence>
<dbReference type="AlphaFoldDB" id="A0A3E5E020"/>
<dbReference type="Proteomes" id="UP000283872">
    <property type="component" value="Unassembled WGS sequence"/>
</dbReference>
<dbReference type="InterPro" id="IPR042278">
    <property type="entry name" value="Mfa-like_1_N"/>
</dbReference>
<dbReference type="RefSeq" id="WP_117587269.1">
    <property type="nucleotide sequence ID" value="NZ_QRVA01000041.1"/>
</dbReference>
<feature type="signal peptide" evidence="1">
    <location>
        <begin position="1"/>
        <end position="24"/>
    </location>
</feature>
<dbReference type="Pfam" id="PF13149">
    <property type="entry name" value="Mfa_like_1"/>
    <property type="match status" value="1"/>
</dbReference>
<organism evidence="2 3">
    <name type="scientific">Segatella copri</name>
    <dbReference type="NCBI Taxonomy" id="165179"/>
    <lineage>
        <taxon>Bacteria</taxon>
        <taxon>Pseudomonadati</taxon>
        <taxon>Bacteroidota</taxon>
        <taxon>Bacteroidia</taxon>
        <taxon>Bacteroidales</taxon>
        <taxon>Prevotellaceae</taxon>
        <taxon>Segatella</taxon>
    </lineage>
</organism>
<dbReference type="InterPro" id="IPR025049">
    <property type="entry name" value="Mfa-like_1"/>
</dbReference>
<dbReference type="CDD" id="cd13120">
    <property type="entry name" value="BF2867_like_N"/>
    <property type="match status" value="1"/>
</dbReference>
<evidence type="ECO:0000256" key="1">
    <source>
        <dbReference type="SAM" id="SignalP"/>
    </source>
</evidence>
<comment type="caution">
    <text evidence="2">The sequence shown here is derived from an EMBL/GenBank/DDBJ whole genome shotgun (WGS) entry which is preliminary data.</text>
</comment>
<gene>
    <name evidence="2" type="ORF">DWY11_12830</name>
</gene>
<feature type="chain" id="PRO_5043182728" description="Fimbrillin family protein" evidence="1">
    <location>
        <begin position="25"/>
        <end position="303"/>
    </location>
</feature>
<dbReference type="Gene3D" id="2.60.40.2620">
    <property type="entry name" value="Fimbrillin-like"/>
    <property type="match status" value="1"/>
</dbReference>